<evidence type="ECO:0000313" key="1">
    <source>
        <dbReference type="EMBL" id="PLR83639.1"/>
    </source>
</evidence>
<accession>A0A2N5GN79</accession>
<organism evidence="1 2">
    <name type="scientific">Bacillus canaveralius</name>
    <dbReference type="NCBI Taxonomy" id="1403243"/>
    <lineage>
        <taxon>Bacteria</taxon>
        <taxon>Bacillati</taxon>
        <taxon>Bacillota</taxon>
        <taxon>Bacilli</taxon>
        <taxon>Bacillales</taxon>
        <taxon>Bacillaceae</taxon>
        <taxon>Bacillus</taxon>
    </lineage>
</organism>
<dbReference type="Proteomes" id="UP000234951">
    <property type="component" value="Unassembled WGS sequence"/>
</dbReference>
<gene>
    <name evidence="1" type="ORF">CU635_08775</name>
</gene>
<proteinExistence type="predicted"/>
<reference evidence="1 2" key="1">
    <citation type="submission" date="2017-11" db="EMBL/GenBank/DDBJ databases">
        <title>Comparitive Functional Genomics of Dry Heat Resistant strains isolated from the Viking Spacecraft.</title>
        <authorList>
            <person name="Seuylemezian A."/>
            <person name="Cooper K."/>
            <person name="Vaishampayan P."/>
        </authorList>
    </citation>
    <scope>NUCLEOTIDE SEQUENCE [LARGE SCALE GENOMIC DNA]</scope>
    <source>
        <strain evidence="1 2">M4.6</strain>
    </source>
</reference>
<dbReference type="EMBL" id="PGVA01000018">
    <property type="protein sequence ID" value="PLR83639.1"/>
    <property type="molecule type" value="Genomic_DNA"/>
</dbReference>
<name>A0A2N5GN79_9BACI</name>
<comment type="caution">
    <text evidence="1">The sequence shown here is derived from an EMBL/GenBank/DDBJ whole genome shotgun (WGS) entry which is preliminary data.</text>
</comment>
<dbReference type="AlphaFoldDB" id="A0A2N5GN79"/>
<protein>
    <submittedName>
        <fullName evidence="1">Uncharacterized protein</fullName>
    </submittedName>
</protein>
<sequence length="103" mass="11641">MIFITNSLYTYNILGNVLTRNALHISFTKKHPLFVLNVNTMIIEVSYGAFFVFSNALWTSPIYNLVDIVDKPVESQLINILVGDKKCIACFDPIIAIENVTFP</sequence>
<evidence type="ECO:0000313" key="2">
    <source>
        <dbReference type="Proteomes" id="UP000234951"/>
    </source>
</evidence>